<proteinExistence type="predicted"/>
<keyword evidence="3 6" id="KW-1133">Transmembrane helix</keyword>
<sequence>MSEENKDEKSFSDKAKAMGEEAKKTAREIGDEAKESAREFGDGVQETIHSQENKKILAGVLAIVVGAFGVHKFILGYNKEGIIQILLSFLCGIGGIIGLIEGIIYLTKSDEEFYNTYQIGKKPWF</sequence>
<dbReference type="InterPro" id="IPR007829">
    <property type="entry name" value="TM2"/>
</dbReference>
<evidence type="ECO:0000256" key="3">
    <source>
        <dbReference type="ARBA" id="ARBA00022989"/>
    </source>
</evidence>
<evidence type="ECO:0000256" key="1">
    <source>
        <dbReference type="ARBA" id="ARBA00004141"/>
    </source>
</evidence>
<feature type="transmembrane region" description="Helical" evidence="6">
    <location>
        <begin position="81"/>
        <end position="106"/>
    </location>
</feature>
<comment type="caution">
    <text evidence="8">The sequence shown here is derived from an EMBL/GenBank/DDBJ whole genome shotgun (WGS) entry which is preliminary data.</text>
</comment>
<keyword evidence="2 6" id="KW-0812">Transmembrane</keyword>
<evidence type="ECO:0000313" key="9">
    <source>
        <dbReference type="Proteomes" id="UP000267469"/>
    </source>
</evidence>
<evidence type="ECO:0000259" key="7">
    <source>
        <dbReference type="Pfam" id="PF05154"/>
    </source>
</evidence>
<evidence type="ECO:0000256" key="2">
    <source>
        <dbReference type="ARBA" id="ARBA00022692"/>
    </source>
</evidence>
<evidence type="ECO:0000313" key="8">
    <source>
        <dbReference type="EMBL" id="RNL93465.1"/>
    </source>
</evidence>
<gene>
    <name evidence="8" type="ORF">ED312_02240</name>
</gene>
<feature type="region of interest" description="Disordered" evidence="5">
    <location>
        <begin position="1"/>
        <end position="31"/>
    </location>
</feature>
<comment type="subcellular location">
    <subcellularLocation>
        <location evidence="1">Membrane</location>
        <topology evidence="1">Multi-pass membrane protein</topology>
    </subcellularLocation>
</comment>
<dbReference type="OrthoDB" id="9816361at2"/>
<dbReference type="AlphaFoldDB" id="A0A3N0F070"/>
<organism evidence="8 9">
    <name type="scientific">Sinomicrobium pectinilyticum</name>
    <dbReference type="NCBI Taxonomy" id="1084421"/>
    <lineage>
        <taxon>Bacteria</taxon>
        <taxon>Pseudomonadati</taxon>
        <taxon>Bacteroidota</taxon>
        <taxon>Flavobacteriia</taxon>
        <taxon>Flavobacteriales</taxon>
        <taxon>Flavobacteriaceae</taxon>
        <taxon>Sinomicrobium</taxon>
    </lineage>
</organism>
<reference evidence="8 9" key="1">
    <citation type="submission" date="2018-10" db="EMBL/GenBank/DDBJ databases">
        <title>Sinomicrobium pectinilyticum sp. nov., a pectinase-producing bacterium isolated from alkaline and saline soil, and emended description of the genus Sinomicrobium.</title>
        <authorList>
            <person name="Cheng B."/>
            <person name="Li C."/>
            <person name="Lai Q."/>
            <person name="Du M."/>
            <person name="Shao Z."/>
            <person name="Xu P."/>
            <person name="Yang C."/>
        </authorList>
    </citation>
    <scope>NUCLEOTIDE SEQUENCE [LARGE SCALE GENOMIC DNA]</scope>
    <source>
        <strain evidence="8 9">5DNS001</strain>
    </source>
</reference>
<dbReference type="GO" id="GO:0016020">
    <property type="term" value="C:membrane"/>
    <property type="evidence" value="ECO:0007669"/>
    <property type="project" value="UniProtKB-SubCell"/>
</dbReference>
<keyword evidence="4 6" id="KW-0472">Membrane</keyword>
<feature type="domain" description="TM2" evidence="7">
    <location>
        <begin position="52"/>
        <end position="101"/>
    </location>
</feature>
<evidence type="ECO:0000256" key="4">
    <source>
        <dbReference type="ARBA" id="ARBA00023136"/>
    </source>
</evidence>
<evidence type="ECO:0000256" key="6">
    <source>
        <dbReference type="SAM" id="Phobius"/>
    </source>
</evidence>
<evidence type="ECO:0000256" key="5">
    <source>
        <dbReference type="SAM" id="MobiDB-lite"/>
    </source>
</evidence>
<name>A0A3N0F070_SINP1</name>
<dbReference type="Pfam" id="PF05154">
    <property type="entry name" value="TM2"/>
    <property type="match status" value="1"/>
</dbReference>
<dbReference type="RefSeq" id="WP_123214375.1">
    <property type="nucleotide sequence ID" value="NZ_RJTM01000011.1"/>
</dbReference>
<protein>
    <submittedName>
        <fullName evidence="8">NINE protein</fullName>
    </submittedName>
</protein>
<accession>A0A3N0F070</accession>
<keyword evidence="9" id="KW-1185">Reference proteome</keyword>
<feature type="transmembrane region" description="Helical" evidence="6">
    <location>
        <begin position="56"/>
        <end position="75"/>
    </location>
</feature>
<dbReference type="EMBL" id="RJTM01000011">
    <property type="protein sequence ID" value="RNL93465.1"/>
    <property type="molecule type" value="Genomic_DNA"/>
</dbReference>
<dbReference type="Proteomes" id="UP000267469">
    <property type="component" value="Unassembled WGS sequence"/>
</dbReference>